<keyword evidence="5" id="KW-0156">Chromatin regulator</keyword>
<organism evidence="16 17">
    <name type="scientific">Dispira parvispora</name>
    <dbReference type="NCBI Taxonomy" id="1520584"/>
    <lineage>
        <taxon>Eukaryota</taxon>
        <taxon>Fungi</taxon>
        <taxon>Fungi incertae sedis</taxon>
        <taxon>Zoopagomycota</taxon>
        <taxon>Kickxellomycotina</taxon>
        <taxon>Dimargaritomycetes</taxon>
        <taxon>Dimargaritales</taxon>
        <taxon>Dimargaritaceae</taxon>
        <taxon>Dispira</taxon>
    </lineage>
</organism>
<keyword evidence="4 16" id="KW-0808">Transferase</keyword>
<evidence type="ECO:0000256" key="7">
    <source>
        <dbReference type="ARBA" id="ARBA00023117"/>
    </source>
</evidence>
<evidence type="ECO:0000256" key="6">
    <source>
        <dbReference type="ARBA" id="ARBA00023015"/>
    </source>
</evidence>
<name>A0A9W8ASF2_9FUNG</name>
<keyword evidence="17" id="KW-1185">Reference proteome</keyword>
<evidence type="ECO:0000256" key="5">
    <source>
        <dbReference type="ARBA" id="ARBA00022853"/>
    </source>
</evidence>
<feature type="region of interest" description="Disordered" evidence="13">
    <location>
        <begin position="1"/>
        <end position="69"/>
    </location>
</feature>
<evidence type="ECO:0000259" key="14">
    <source>
        <dbReference type="PROSITE" id="PS50014"/>
    </source>
</evidence>
<evidence type="ECO:0000256" key="12">
    <source>
        <dbReference type="PROSITE-ProRule" id="PRU00035"/>
    </source>
</evidence>
<feature type="compositionally biased region" description="Polar residues" evidence="13">
    <location>
        <begin position="40"/>
        <end position="52"/>
    </location>
</feature>
<dbReference type="SUPFAM" id="SSF55729">
    <property type="entry name" value="Acyl-CoA N-acyltransferases (Nat)"/>
    <property type="match status" value="1"/>
</dbReference>
<dbReference type="InterPro" id="IPR036427">
    <property type="entry name" value="Bromodomain-like_sf"/>
</dbReference>
<comment type="similarity">
    <text evidence="2">Belongs to the acetyltransferase family. GCN5 subfamily.</text>
</comment>
<dbReference type="InterPro" id="IPR001487">
    <property type="entry name" value="Bromodomain"/>
</dbReference>
<dbReference type="GO" id="GO:0005634">
    <property type="term" value="C:nucleus"/>
    <property type="evidence" value="ECO:0007669"/>
    <property type="project" value="UniProtKB-SubCell"/>
</dbReference>
<dbReference type="PANTHER" id="PTHR45750">
    <property type="entry name" value="GH11602P"/>
    <property type="match status" value="1"/>
</dbReference>
<dbReference type="Pfam" id="PF00583">
    <property type="entry name" value="Acetyltransf_1"/>
    <property type="match status" value="1"/>
</dbReference>
<comment type="subcellular location">
    <subcellularLocation>
        <location evidence="1">Nucleus</location>
    </subcellularLocation>
</comment>
<dbReference type="PANTHER" id="PTHR45750:SF3">
    <property type="entry name" value="HISTONE ACETYLTRANSFERASE"/>
    <property type="match status" value="1"/>
</dbReference>
<dbReference type="AlphaFoldDB" id="A0A9W8ASF2"/>
<keyword evidence="8" id="KW-0010">Activator</keyword>
<keyword evidence="9" id="KW-0804">Transcription</keyword>
<dbReference type="PROSITE" id="PS50014">
    <property type="entry name" value="BROMODOMAIN_2"/>
    <property type="match status" value="1"/>
</dbReference>
<dbReference type="InterPro" id="IPR037800">
    <property type="entry name" value="GCN5"/>
</dbReference>
<dbReference type="PRINTS" id="PR00503">
    <property type="entry name" value="BROMODOMAIN"/>
</dbReference>
<dbReference type="CDD" id="cd04301">
    <property type="entry name" value="NAT_SF"/>
    <property type="match status" value="1"/>
</dbReference>
<dbReference type="SUPFAM" id="SSF47370">
    <property type="entry name" value="Bromodomain"/>
    <property type="match status" value="1"/>
</dbReference>
<dbReference type="Proteomes" id="UP001150925">
    <property type="component" value="Unassembled WGS sequence"/>
</dbReference>
<dbReference type="GO" id="GO:0045944">
    <property type="term" value="P:positive regulation of transcription by RNA polymerase II"/>
    <property type="evidence" value="ECO:0007669"/>
    <property type="project" value="TreeGrafter"/>
</dbReference>
<comment type="caution">
    <text evidence="16">The sequence shown here is derived from an EMBL/GenBank/DDBJ whole genome shotgun (WGS) entry which is preliminary data.</text>
</comment>
<accession>A0A9W8ASF2</accession>
<dbReference type="OrthoDB" id="1937912at2759"/>
<dbReference type="Gene3D" id="1.20.920.10">
    <property type="entry name" value="Bromodomain-like"/>
    <property type="match status" value="1"/>
</dbReference>
<evidence type="ECO:0000313" key="17">
    <source>
        <dbReference type="Proteomes" id="UP001150925"/>
    </source>
</evidence>
<evidence type="ECO:0000256" key="11">
    <source>
        <dbReference type="ARBA" id="ARBA00023315"/>
    </source>
</evidence>
<protein>
    <recommendedName>
        <fullName evidence="3">histone acetyltransferase</fullName>
        <ecNumber evidence="3">2.3.1.48</ecNumber>
    </recommendedName>
</protein>
<dbReference type="CDD" id="cd05509">
    <property type="entry name" value="Bromo_gcn5_like"/>
    <property type="match status" value="1"/>
</dbReference>
<gene>
    <name evidence="16" type="primary">GCN5</name>
    <name evidence="16" type="ORF">IWQ62_003115</name>
</gene>
<evidence type="ECO:0000256" key="1">
    <source>
        <dbReference type="ARBA" id="ARBA00004123"/>
    </source>
</evidence>
<dbReference type="GO" id="GO:0010484">
    <property type="term" value="F:histone H3 acetyltransferase activity"/>
    <property type="evidence" value="ECO:0007669"/>
    <property type="project" value="TreeGrafter"/>
</dbReference>
<keyword evidence="11 16" id="KW-0012">Acyltransferase</keyword>
<dbReference type="InterPro" id="IPR000182">
    <property type="entry name" value="GNAT_dom"/>
</dbReference>
<dbReference type="PROSITE" id="PS51186">
    <property type="entry name" value="GNAT"/>
    <property type="match status" value="1"/>
</dbReference>
<keyword evidence="10" id="KW-0539">Nucleus</keyword>
<feature type="compositionally biased region" description="Basic and acidic residues" evidence="13">
    <location>
        <begin position="58"/>
        <end position="69"/>
    </location>
</feature>
<dbReference type="EC" id="2.3.1.48" evidence="3"/>
<dbReference type="PROSITE" id="PS00633">
    <property type="entry name" value="BROMODOMAIN_1"/>
    <property type="match status" value="1"/>
</dbReference>
<dbReference type="SMART" id="SM00297">
    <property type="entry name" value="BROMO"/>
    <property type="match status" value="1"/>
</dbReference>
<reference evidence="16" key="1">
    <citation type="submission" date="2022-07" db="EMBL/GenBank/DDBJ databases">
        <title>Phylogenomic reconstructions and comparative analyses of Kickxellomycotina fungi.</title>
        <authorList>
            <person name="Reynolds N.K."/>
            <person name="Stajich J.E."/>
            <person name="Barry K."/>
            <person name="Grigoriev I.V."/>
            <person name="Crous P."/>
            <person name="Smith M.E."/>
        </authorList>
    </citation>
    <scope>NUCLEOTIDE SEQUENCE</scope>
    <source>
        <strain evidence="16">RSA 1196</strain>
    </source>
</reference>
<dbReference type="FunFam" id="3.40.630.30:FF:000004">
    <property type="entry name" value="Histone acetyltransferase KAT2A"/>
    <property type="match status" value="1"/>
</dbReference>
<dbReference type="EMBL" id="JANBPY010000780">
    <property type="protein sequence ID" value="KAJ1963776.1"/>
    <property type="molecule type" value="Genomic_DNA"/>
</dbReference>
<feature type="domain" description="Bromo" evidence="14">
    <location>
        <begin position="352"/>
        <end position="422"/>
    </location>
</feature>
<evidence type="ECO:0000259" key="15">
    <source>
        <dbReference type="PROSITE" id="PS51186"/>
    </source>
</evidence>
<proteinExistence type="inferred from homology"/>
<evidence type="ECO:0000256" key="10">
    <source>
        <dbReference type="ARBA" id="ARBA00023242"/>
    </source>
</evidence>
<evidence type="ECO:0000256" key="9">
    <source>
        <dbReference type="ARBA" id="ARBA00023163"/>
    </source>
</evidence>
<dbReference type="GO" id="GO:0000123">
    <property type="term" value="C:histone acetyltransferase complex"/>
    <property type="evidence" value="ECO:0007669"/>
    <property type="project" value="TreeGrafter"/>
</dbReference>
<sequence>MSAVDAMDAAVPLRKRARTNPHEPEDTMQLDETNNHDMYQHQSTDSNQSQEEGYTLASKERPSPERGLVHDGLLPLDKVVITEKPAVLEERAGIIRFHVVRNDGSRESNILLTGLKNIFQKQLPKMPKEYIARLVYDLNHTSMAVVKNEHNVVGGITFRLFDHRGFAEIVFCAISSSEQVQGYGSHLMNHLKDYTLEFTNARYFLTYADNYAIGYFKKQGFSKEITLEKSVWMGYIKDYEGGTLMQCAMIPQLRYLHLANSLELQRRAIQQKTKAMSSSHIVYPGLTCFQEKADSKGQTPSATTRQRAVVIEPYAIRGIKESGWTKDMDAQLRKPAANNCMAIQRKIVADLQGHNASWSFLQPVNAEEVSDYYTVITQPMDLTTLESNVEAEMYPTMREFAKDTQKIFDNCRTYNAENTVYYKCANRLEKFFKEKIREYTASLKDK</sequence>
<evidence type="ECO:0000256" key="3">
    <source>
        <dbReference type="ARBA" id="ARBA00013184"/>
    </source>
</evidence>
<dbReference type="InterPro" id="IPR016181">
    <property type="entry name" value="Acyl_CoA_acyltransferase"/>
</dbReference>
<dbReference type="Pfam" id="PF00439">
    <property type="entry name" value="Bromodomain"/>
    <property type="match status" value="1"/>
</dbReference>
<evidence type="ECO:0000256" key="8">
    <source>
        <dbReference type="ARBA" id="ARBA00023159"/>
    </source>
</evidence>
<dbReference type="Gene3D" id="3.40.630.30">
    <property type="match status" value="1"/>
</dbReference>
<evidence type="ECO:0000256" key="2">
    <source>
        <dbReference type="ARBA" id="ARBA00008607"/>
    </source>
</evidence>
<feature type="domain" description="N-acetyltransferase" evidence="15">
    <location>
        <begin position="95"/>
        <end position="250"/>
    </location>
</feature>
<dbReference type="InterPro" id="IPR018359">
    <property type="entry name" value="Bromodomain_CS"/>
</dbReference>
<evidence type="ECO:0000256" key="13">
    <source>
        <dbReference type="SAM" id="MobiDB-lite"/>
    </source>
</evidence>
<evidence type="ECO:0000256" key="4">
    <source>
        <dbReference type="ARBA" id="ARBA00022679"/>
    </source>
</evidence>
<evidence type="ECO:0000313" key="16">
    <source>
        <dbReference type="EMBL" id="KAJ1963776.1"/>
    </source>
</evidence>
<keyword evidence="6" id="KW-0805">Transcription regulation</keyword>
<keyword evidence="7 12" id="KW-0103">Bromodomain</keyword>